<evidence type="ECO:0000256" key="1">
    <source>
        <dbReference type="SAM" id="SignalP"/>
    </source>
</evidence>
<dbReference type="SMART" id="SM00458">
    <property type="entry name" value="RICIN"/>
    <property type="match status" value="1"/>
</dbReference>
<dbReference type="InterPro" id="IPR035992">
    <property type="entry name" value="Ricin_B-like_lectins"/>
</dbReference>
<protein>
    <submittedName>
        <fullName evidence="3">RICIN domain-containing protein</fullName>
    </submittedName>
</protein>
<evidence type="ECO:0000259" key="2">
    <source>
        <dbReference type="SMART" id="SM00458"/>
    </source>
</evidence>
<evidence type="ECO:0000313" key="4">
    <source>
        <dbReference type="Proteomes" id="UP001596263"/>
    </source>
</evidence>
<dbReference type="InterPro" id="IPR000772">
    <property type="entry name" value="Ricin_B_lectin"/>
</dbReference>
<dbReference type="RefSeq" id="WP_380852045.1">
    <property type="nucleotide sequence ID" value="NZ_JBHSKM010000007.1"/>
</dbReference>
<comment type="caution">
    <text evidence="3">The sequence shown here is derived from an EMBL/GenBank/DDBJ whole genome shotgun (WGS) entry which is preliminary data.</text>
</comment>
<reference evidence="4" key="1">
    <citation type="journal article" date="2019" name="Int. J. Syst. Evol. Microbiol.">
        <title>The Global Catalogue of Microorganisms (GCM) 10K type strain sequencing project: providing services to taxonomists for standard genome sequencing and annotation.</title>
        <authorList>
            <consortium name="The Broad Institute Genomics Platform"/>
            <consortium name="The Broad Institute Genome Sequencing Center for Infectious Disease"/>
            <person name="Wu L."/>
            <person name="Ma J."/>
        </authorList>
    </citation>
    <scope>NUCLEOTIDE SEQUENCE [LARGE SCALE GENOMIC DNA]</scope>
    <source>
        <strain evidence="4">KCTC 42586</strain>
    </source>
</reference>
<sequence length="193" mass="21392">MGNSMTRRMARATALLGATLASAFWGLTGPAHAAPVPDNAYFQVRPEHSDKCLDVADISHAPGADVIQGDCWNGWNQQWRIEQLDGGWYFQIKPRHAPEMCLDVANVSHAHGADVIQARCWGGYNQAWGFFKVVNGNPQLVARPESGTYYQIRPRHSLLCLDVANISKAHGADVLQADCWNGPNQRWRFVPAQ</sequence>
<name>A0ABW0CGA9_STRCD</name>
<organism evidence="3 4">
    <name type="scientific">Streptomyces coerulescens</name>
    <dbReference type="NCBI Taxonomy" id="29304"/>
    <lineage>
        <taxon>Bacteria</taxon>
        <taxon>Bacillati</taxon>
        <taxon>Actinomycetota</taxon>
        <taxon>Actinomycetes</taxon>
        <taxon>Kitasatosporales</taxon>
        <taxon>Streptomycetaceae</taxon>
        <taxon>Streptomyces</taxon>
    </lineage>
</organism>
<feature type="chain" id="PRO_5047146492" evidence="1">
    <location>
        <begin position="34"/>
        <end position="193"/>
    </location>
</feature>
<dbReference type="Pfam" id="PF14200">
    <property type="entry name" value="RicinB_lectin_2"/>
    <property type="match status" value="2"/>
</dbReference>
<evidence type="ECO:0000313" key="3">
    <source>
        <dbReference type="EMBL" id="MFC5214891.1"/>
    </source>
</evidence>
<dbReference type="CDD" id="cd00161">
    <property type="entry name" value="beta-trefoil_Ricin-like"/>
    <property type="match status" value="1"/>
</dbReference>
<feature type="domain" description="Ricin B lectin" evidence="2">
    <location>
        <begin position="38"/>
        <end position="190"/>
    </location>
</feature>
<dbReference type="PROSITE" id="PS50231">
    <property type="entry name" value="RICIN_B_LECTIN"/>
    <property type="match status" value="1"/>
</dbReference>
<dbReference type="SUPFAM" id="SSF50370">
    <property type="entry name" value="Ricin B-like lectins"/>
    <property type="match status" value="1"/>
</dbReference>
<proteinExistence type="predicted"/>
<dbReference type="Gene3D" id="2.80.10.50">
    <property type="match status" value="3"/>
</dbReference>
<dbReference type="EMBL" id="JBHSKM010000007">
    <property type="protein sequence ID" value="MFC5214891.1"/>
    <property type="molecule type" value="Genomic_DNA"/>
</dbReference>
<keyword evidence="4" id="KW-1185">Reference proteome</keyword>
<keyword evidence="1" id="KW-0732">Signal</keyword>
<accession>A0ABW0CGA9</accession>
<dbReference type="Proteomes" id="UP001596263">
    <property type="component" value="Unassembled WGS sequence"/>
</dbReference>
<gene>
    <name evidence="3" type="ORF">ACFPQ9_13730</name>
</gene>
<feature type="signal peptide" evidence="1">
    <location>
        <begin position="1"/>
        <end position="33"/>
    </location>
</feature>